<accession>A0AAN6XVZ0</accession>
<proteinExistence type="predicted"/>
<name>A0AAN6XVZ0_9PEZI</name>
<dbReference type="EMBL" id="MU858384">
    <property type="protein sequence ID" value="KAK4206570.1"/>
    <property type="molecule type" value="Genomic_DNA"/>
</dbReference>
<evidence type="ECO:0000313" key="2">
    <source>
        <dbReference type="Proteomes" id="UP001301769"/>
    </source>
</evidence>
<reference evidence="1" key="2">
    <citation type="submission" date="2023-05" db="EMBL/GenBank/DDBJ databases">
        <authorList>
            <consortium name="Lawrence Berkeley National Laboratory"/>
            <person name="Steindorff A."/>
            <person name="Hensen N."/>
            <person name="Bonometti L."/>
            <person name="Westerberg I."/>
            <person name="Brannstrom I.O."/>
            <person name="Guillou S."/>
            <person name="Cros-Aarteil S."/>
            <person name="Calhoun S."/>
            <person name="Haridas S."/>
            <person name="Kuo A."/>
            <person name="Mondo S."/>
            <person name="Pangilinan J."/>
            <person name="Riley R."/>
            <person name="Labutti K."/>
            <person name="Andreopoulos B."/>
            <person name="Lipzen A."/>
            <person name="Chen C."/>
            <person name="Yanf M."/>
            <person name="Daum C."/>
            <person name="Ng V."/>
            <person name="Clum A."/>
            <person name="Ohm R."/>
            <person name="Martin F."/>
            <person name="Silar P."/>
            <person name="Natvig D."/>
            <person name="Lalanne C."/>
            <person name="Gautier V."/>
            <person name="Ament-Velasquez S.L."/>
            <person name="Kruys A."/>
            <person name="Hutchinson M.I."/>
            <person name="Powell A.J."/>
            <person name="Barry K."/>
            <person name="Miller A.N."/>
            <person name="Grigoriev I.V."/>
            <person name="Debuchy R."/>
            <person name="Gladieux P."/>
            <person name="Thoren M.H."/>
            <person name="Johannesson H."/>
        </authorList>
    </citation>
    <scope>NUCLEOTIDE SEQUENCE</scope>
    <source>
        <strain evidence="1">PSN293</strain>
    </source>
</reference>
<comment type="caution">
    <text evidence="1">The sequence shown here is derived from an EMBL/GenBank/DDBJ whole genome shotgun (WGS) entry which is preliminary data.</text>
</comment>
<protein>
    <submittedName>
        <fullName evidence="1">Uncharacterized protein</fullName>
    </submittedName>
</protein>
<dbReference type="Proteomes" id="UP001301769">
    <property type="component" value="Unassembled WGS sequence"/>
</dbReference>
<organism evidence="1 2">
    <name type="scientific">Rhypophila decipiens</name>
    <dbReference type="NCBI Taxonomy" id="261697"/>
    <lineage>
        <taxon>Eukaryota</taxon>
        <taxon>Fungi</taxon>
        <taxon>Dikarya</taxon>
        <taxon>Ascomycota</taxon>
        <taxon>Pezizomycotina</taxon>
        <taxon>Sordariomycetes</taxon>
        <taxon>Sordariomycetidae</taxon>
        <taxon>Sordariales</taxon>
        <taxon>Naviculisporaceae</taxon>
        <taxon>Rhypophila</taxon>
    </lineage>
</organism>
<gene>
    <name evidence="1" type="ORF">QBC37DRAFT_380961</name>
</gene>
<reference evidence="1" key="1">
    <citation type="journal article" date="2023" name="Mol. Phylogenet. Evol.">
        <title>Genome-scale phylogeny and comparative genomics of the fungal order Sordariales.</title>
        <authorList>
            <person name="Hensen N."/>
            <person name="Bonometti L."/>
            <person name="Westerberg I."/>
            <person name="Brannstrom I.O."/>
            <person name="Guillou S."/>
            <person name="Cros-Aarteil S."/>
            <person name="Calhoun S."/>
            <person name="Haridas S."/>
            <person name="Kuo A."/>
            <person name="Mondo S."/>
            <person name="Pangilinan J."/>
            <person name="Riley R."/>
            <person name="LaButti K."/>
            <person name="Andreopoulos B."/>
            <person name="Lipzen A."/>
            <person name="Chen C."/>
            <person name="Yan M."/>
            <person name="Daum C."/>
            <person name="Ng V."/>
            <person name="Clum A."/>
            <person name="Steindorff A."/>
            <person name="Ohm R.A."/>
            <person name="Martin F."/>
            <person name="Silar P."/>
            <person name="Natvig D.O."/>
            <person name="Lalanne C."/>
            <person name="Gautier V."/>
            <person name="Ament-Velasquez S.L."/>
            <person name="Kruys A."/>
            <person name="Hutchinson M.I."/>
            <person name="Powell A.J."/>
            <person name="Barry K."/>
            <person name="Miller A.N."/>
            <person name="Grigoriev I.V."/>
            <person name="Debuchy R."/>
            <person name="Gladieux P."/>
            <person name="Hiltunen Thoren M."/>
            <person name="Johannesson H."/>
        </authorList>
    </citation>
    <scope>NUCLEOTIDE SEQUENCE</scope>
    <source>
        <strain evidence="1">PSN293</strain>
    </source>
</reference>
<keyword evidence="2" id="KW-1185">Reference proteome</keyword>
<evidence type="ECO:0000313" key="1">
    <source>
        <dbReference type="EMBL" id="KAK4206570.1"/>
    </source>
</evidence>
<dbReference type="AlphaFoldDB" id="A0AAN6XVZ0"/>
<sequence>MPDVIGFISGVLGIYSFVATLVPPQPESPFATVRVGVGLSGTPGEDGPLDDPQGTIKSIRIYNNNQAFLSASSDNIFIEDGGYTDAVLDQVTTQQAPFVQIRNGDGEKTCIASVSVTFADGQQRGWDGTWAQRFGITWYYSGVLVTEASQNTGECLWLDADVGTIFIFMPRFSPVEGEKPDEDVRTYVGTRGFRAYNFNDATGEIALPRSLDTKKRAAAAKEPDSRLVVSDRPGHSAVKLCDSDTSWGPSFVSLAEGMFCNMETRELLPLCVGELTEGCFDVENAKAASGQRARSVEGTGYSHVIEWTTDNS</sequence>